<feature type="compositionally biased region" description="Pro residues" evidence="1">
    <location>
        <begin position="35"/>
        <end position="45"/>
    </location>
</feature>
<proteinExistence type="predicted"/>
<feature type="region of interest" description="Disordered" evidence="1">
    <location>
        <begin position="30"/>
        <end position="59"/>
    </location>
</feature>
<organism evidence="2 3">
    <name type="scientific">Diaporthe ampelina</name>
    <dbReference type="NCBI Taxonomy" id="1214573"/>
    <lineage>
        <taxon>Eukaryota</taxon>
        <taxon>Fungi</taxon>
        <taxon>Dikarya</taxon>
        <taxon>Ascomycota</taxon>
        <taxon>Pezizomycotina</taxon>
        <taxon>Sordariomycetes</taxon>
        <taxon>Sordariomycetidae</taxon>
        <taxon>Diaporthales</taxon>
        <taxon>Diaporthaceae</taxon>
        <taxon>Diaporthe</taxon>
    </lineage>
</organism>
<dbReference type="OrthoDB" id="5221378at2759"/>
<feature type="region of interest" description="Disordered" evidence="1">
    <location>
        <begin position="117"/>
        <end position="156"/>
    </location>
</feature>
<name>A0A0G2HCR7_9PEZI</name>
<accession>A0A0G2HCR7</accession>
<reference evidence="2 3" key="1">
    <citation type="submission" date="2015-05" db="EMBL/GenBank/DDBJ databases">
        <title>Distinctive expansion of gene families associated with plant cell wall degradation and secondary metabolism in the genomes of grapevine trunk pathogens.</title>
        <authorList>
            <person name="Lawrence D.P."/>
            <person name="Travadon R."/>
            <person name="Rolshausen P.E."/>
            <person name="Baumgartner K."/>
        </authorList>
    </citation>
    <scope>NUCLEOTIDE SEQUENCE [LARGE SCALE GENOMIC DNA]</scope>
    <source>
        <strain evidence="2">DA912</strain>
    </source>
</reference>
<dbReference type="Proteomes" id="UP000034680">
    <property type="component" value="Unassembled WGS sequence"/>
</dbReference>
<sequence length="278" mass="31082">MSSLNMDPNLSAAMHPQQVAVAANNLQQGAHPSILPHPAPGPAPAPTHHGPGRPPNSERQLVIDGRRFQRLEDTVNKLLELTQLMMNRQEELNDIMVQRQQTLQNQVSFTEERLQLAMDSGGNPDGEGEEEEDDDDDDDDERDPPDMAYPPLGMQFRPNFGAKKALEGLLDNINLWAKEHGYKCATLRSTQKPGERVRVAIRCALGGEARYKMTDENGETLIRTKSGQLRKPYRKRTSKKTGCQFGFILGETGQGTNVFEVRYHPNGSPPHNHPPMEF</sequence>
<evidence type="ECO:0000256" key="1">
    <source>
        <dbReference type="SAM" id="MobiDB-lite"/>
    </source>
</evidence>
<evidence type="ECO:0000313" key="3">
    <source>
        <dbReference type="Proteomes" id="UP000034680"/>
    </source>
</evidence>
<dbReference type="STRING" id="1214573.A0A0G2HCR7"/>
<evidence type="ECO:0000313" key="2">
    <source>
        <dbReference type="EMBL" id="KKY32953.1"/>
    </source>
</evidence>
<keyword evidence="3" id="KW-1185">Reference proteome</keyword>
<dbReference type="AlphaFoldDB" id="A0A0G2HCR7"/>
<reference evidence="2 3" key="2">
    <citation type="submission" date="2015-05" db="EMBL/GenBank/DDBJ databases">
        <authorList>
            <person name="Morales-Cruz A."/>
            <person name="Amrine K.C."/>
            <person name="Cantu D."/>
        </authorList>
    </citation>
    <scope>NUCLEOTIDE SEQUENCE [LARGE SCALE GENOMIC DNA]</scope>
    <source>
        <strain evidence="2">DA912</strain>
    </source>
</reference>
<comment type="caution">
    <text evidence="2">The sequence shown here is derived from an EMBL/GenBank/DDBJ whole genome shotgun (WGS) entry which is preliminary data.</text>
</comment>
<protein>
    <submittedName>
        <fullName evidence="2">Putative transposase-like protein</fullName>
    </submittedName>
</protein>
<gene>
    <name evidence="2" type="ORF">UCDDA912_g07073</name>
</gene>
<dbReference type="EMBL" id="LCUC01000268">
    <property type="protein sequence ID" value="KKY32953.1"/>
    <property type="molecule type" value="Genomic_DNA"/>
</dbReference>
<feature type="compositionally biased region" description="Acidic residues" evidence="1">
    <location>
        <begin position="126"/>
        <end position="143"/>
    </location>
</feature>